<dbReference type="EMBL" id="ABOX02000042">
    <property type="protein sequence ID" value="EEF58522.1"/>
    <property type="molecule type" value="Genomic_DNA"/>
</dbReference>
<evidence type="ECO:0000313" key="3">
    <source>
        <dbReference type="Proteomes" id="UP000003688"/>
    </source>
</evidence>
<gene>
    <name evidence="2" type="ORF">Cflav_PD1249</name>
</gene>
<dbReference type="OrthoDB" id="9806395at2"/>
<dbReference type="InterPro" id="IPR036465">
    <property type="entry name" value="vWFA_dom_sf"/>
</dbReference>
<dbReference type="Gene3D" id="3.40.50.410">
    <property type="entry name" value="von Willebrand factor, type A domain"/>
    <property type="match status" value="1"/>
</dbReference>
<proteinExistence type="predicted"/>
<dbReference type="Pfam" id="PF00092">
    <property type="entry name" value="VWA"/>
    <property type="match status" value="1"/>
</dbReference>
<dbReference type="Proteomes" id="UP000003688">
    <property type="component" value="Unassembled WGS sequence"/>
</dbReference>
<feature type="domain" description="VWFA" evidence="1">
    <location>
        <begin position="21"/>
        <end position="203"/>
    </location>
</feature>
<keyword evidence="3" id="KW-1185">Reference proteome</keyword>
<evidence type="ECO:0000313" key="2">
    <source>
        <dbReference type="EMBL" id="EEF58522.1"/>
    </source>
</evidence>
<sequence>MSDQLPFIDVEFVDNPEPRCPCVLVLDVSSSMRGAAIDFLNLGVDLFAHDLTRSRLACKRVETAIITFGDGVHIVQDFVSPSAFVPPRFEAGGKTPMGEAVVQACELLEKRKRKYRAAGVSYFRPWIFLITDGEPTDYETANWRQAVEIVRAGEVDKKLMFFGVAVSDANQGKLNELCPASRPAIKLNGLDFQGLFTWLSSSLRTVSSANPGTQGIVLPSIAGWATVNV</sequence>
<protein>
    <submittedName>
        <fullName evidence="2">von Willebrand factor type A</fullName>
    </submittedName>
</protein>
<dbReference type="InterPro" id="IPR011392">
    <property type="entry name" value="Tellurite-R_TerY"/>
</dbReference>
<dbReference type="PIRSF" id="PIRSF020634">
    <property type="entry name" value="TerY_vWA"/>
    <property type="match status" value="1"/>
</dbReference>
<dbReference type="SMART" id="SM00327">
    <property type="entry name" value="VWA"/>
    <property type="match status" value="1"/>
</dbReference>
<organism evidence="2 3">
    <name type="scientific">Pedosphaera parvula (strain Ellin514)</name>
    <dbReference type="NCBI Taxonomy" id="320771"/>
    <lineage>
        <taxon>Bacteria</taxon>
        <taxon>Pseudomonadati</taxon>
        <taxon>Verrucomicrobiota</taxon>
        <taxon>Pedosphaerae</taxon>
        <taxon>Pedosphaerales</taxon>
        <taxon>Pedosphaeraceae</taxon>
        <taxon>Pedosphaera</taxon>
    </lineage>
</organism>
<comment type="caution">
    <text evidence="2">The sequence shown here is derived from an EMBL/GenBank/DDBJ whole genome shotgun (WGS) entry which is preliminary data.</text>
</comment>
<dbReference type="InterPro" id="IPR002035">
    <property type="entry name" value="VWF_A"/>
</dbReference>
<name>B9XNU9_PEDPL</name>
<dbReference type="RefSeq" id="WP_007417485.1">
    <property type="nucleotide sequence ID" value="NZ_ABOX02000042.1"/>
</dbReference>
<dbReference type="STRING" id="320771.Cflav_PD1249"/>
<dbReference type="PROSITE" id="PS50234">
    <property type="entry name" value="VWFA"/>
    <property type="match status" value="1"/>
</dbReference>
<evidence type="ECO:0000259" key="1">
    <source>
        <dbReference type="PROSITE" id="PS50234"/>
    </source>
</evidence>
<dbReference type="AlphaFoldDB" id="B9XNU9"/>
<accession>B9XNU9</accession>
<reference evidence="2 3" key="1">
    <citation type="journal article" date="2011" name="J. Bacteriol.">
        <title>Genome sequence of 'Pedosphaera parvula' Ellin514, an aerobic Verrucomicrobial isolate from pasture soil.</title>
        <authorList>
            <person name="Kant R."/>
            <person name="van Passel M.W."/>
            <person name="Sangwan P."/>
            <person name="Palva A."/>
            <person name="Lucas S."/>
            <person name="Copeland A."/>
            <person name="Lapidus A."/>
            <person name="Glavina Del Rio T."/>
            <person name="Dalin E."/>
            <person name="Tice H."/>
            <person name="Bruce D."/>
            <person name="Goodwin L."/>
            <person name="Pitluck S."/>
            <person name="Chertkov O."/>
            <person name="Larimer F.W."/>
            <person name="Land M.L."/>
            <person name="Hauser L."/>
            <person name="Brettin T.S."/>
            <person name="Detter J.C."/>
            <person name="Han S."/>
            <person name="de Vos W.M."/>
            <person name="Janssen P.H."/>
            <person name="Smidt H."/>
        </authorList>
    </citation>
    <scope>NUCLEOTIDE SEQUENCE [LARGE SCALE GENOMIC DNA]</scope>
    <source>
        <strain evidence="2 3">Ellin514</strain>
    </source>
</reference>
<dbReference type="SUPFAM" id="SSF53300">
    <property type="entry name" value="vWA-like"/>
    <property type="match status" value="1"/>
</dbReference>